<evidence type="ECO:0000256" key="10">
    <source>
        <dbReference type="ARBA" id="ARBA00023180"/>
    </source>
</evidence>
<evidence type="ECO:0000256" key="11">
    <source>
        <dbReference type="PROSITE-ProRule" id="PRU00043"/>
    </source>
</evidence>
<dbReference type="Proteomes" id="UP000287033">
    <property type="component" value="Unassembled WGS sequence"/>
</dbReference>
<evidence type="ECO:0000256" key="3">
    <source>
        <dbReference type="ARBA" id="ARBA00022692"/>
    </source>
</evidence>
<dbReference type="GO" id="GO:0007156">
    <property type="term" value="P:homophilic cell adhesion via plasma membrane adhesion molecules"/>
    <property type="evidence" value="ECO:0007669"/>
    <property type="project" value="InterPro"/>
</dbReference>
<evidence type="ECO:0000256" key="13">
    <source>
        <dbReference type="SAM" id="Phobius"/>
    </source>
</evidence>
<feature type="region of interest" description="Disordered" evidence="12">
    <location>
        <begin position="149"/>
        <end position="177"/>
    </location>
</feature>
<dbReference type="PANTHER" id="PTHR24028">
    <property type="entry name" value="CADHERIN-87A"/>
    <property type="match status" value="1"/>
</dbReference>
<gene>
    <name evidence="16" type="ORF">chiPu_0008311</name>
</gene>
<dbReference type="PROSITE" id="PS50268">
    <property type="entry name" value="CADHERIN_2"/>
    <property type="match status" value="6"/>
</dbReference>
<dbReference type="OMA" id="IEHPAMD"/>
<dbReference type="InterPro" id="IPR020894">
    <property type="entry name" value="Cadherin_CS"/>
</dbReference>
<dbReference type="FunFam" id="2.60.40.60:FF:000007">
    <property type="entry name" value="Protocadherin alpha 2"/>
    <property type="match status" value="1"/>
</dbReference>
<feature type="domain" description="Cadherin" evidence="15">
    <location>
        <begin position="150"/>
        <end position="266"/>
    </location>
</feature>
<accession>A0A401SHJ6</accession>
<dbReference type="SUPFAM" id="SSF49313">
    <property type="entry name" value="Cadherin-like"/>
    <property type="match status" value="7"/>
</dbReference>
<dbReference type="Pfam" id="PF00028">
    <property type="entry name" value="Cadherin"/>
    <property type="match status" value="5"/>
</dbReference>
<evidence type="ECO:0000256" key="6">
    <source>
        <dbReference type="ARBA" id="ARBA00022837"/>
    </source>
</evidence>
<dbReference type="CDD" id="cd11304">
    <property type="entry name" value="Cadherin_repeat"/>
    <property type="match status" value="7"/>
</dbReference>
<evidence type="ECO:0000256" key="1">
    <source>
        <dbReference type="ARBA" id="ARBA00004251"/>
    </source>
</evidence>
<proteinExistence type="predicted"/>
<dbReference type="PANTHER" id="PTHR24028:SF260">
    <property type="entry name" value="PROTOCADHERIN-20"/>
    <property type="match status" value="1"/>
</dbReference>
<keyword evidence="17" id="KW-1185">Reference proteome</keyword>
<evidence type="ECO:0000259" key="15">
    <source>
        <dbReference type="PROSITE" id="PS50268"/>
    </source>
</evidence>
<name>A0A401SHJ6_CHIPU</name>
<evidence type="ECO:0000256" key="9">
    <source>
        <dbReference type="ARBA" id="ARBA00023136"/>
    </source>
</evidence>
<dbReference type="FunFam" id="2.60.40.60:FF:000016">
    <property type="entry name" value="Protocadherin 9"/>
    <property type="match status" value="1"/>
</dbReference>
<feature type="domain" description="Cadherin" evidence="15">
    <location>
        <begin position="702"/>
        <end position="811"/>
    </location>
</feature>
<dbReference type="FunFam" id="2.60.40.60:FF:000005">
    <property type="entry name" value="Protocadherin 9"/>
    <property type="match status" value="1"/>
</dbReference>
<dbReference type="GO" id="GO:0005886">
    <property type="term" value="C:plasma membrane"/>
    <property type="evidence" value="ECO:0007669"/>
    <property type="project" value="UniProtKB-SubCell"/>
</dbReference>
<feature type="domain" description="Cadherin" evidence="15">
    <location>
        <begin position="34"/>
        <end position="149"/>
    </location>
</feature>
<dbReference type="EMBL" id="BEZZ01000270">
    <property type="protein sequence ID" value="GCC29868.1"/>
    <property type="molecule type" value="Genomic_DNA"/>
</dbReference>
<keyword evidence="10" id="KW-0325">Glycoprotein</keyword>
<dbReference type="GO" id="GO:0005509">
    <property type="term" value="F:calcium ion binding"/>
    <property type="evidence" value="ECO:0007669"/>
    <property type="project" value="UniProtKB-UniRule"/>
</dbReference>
<feature type="domain" description="Cadherin" evidence="15">
    <location>
        <begin position="267"/>
        <end position="483"/>
    </location>
</feature>
<protein>
    <recommendedName>
        <fullName evidence="15">Cadherin domain-containing protein</fullName>
    </recommendedName>
</protein>
<keyword evidence="8 13" id="KW-1133">Transmembrane helix</keyword>
<keyword evidence="2" id="KW-1003">Cell membrane</keyword>
<dbReference type="OrthoDB" id="6252479at2759"/>
<reference evidence="16 17" key="1">
    <citation type="journal article" date="2018" name="Nat. Ecol. Evol.">
        <title>Shark genomes provide insights into elasmobranch evolution and the origin of vertebrates.</title>
        <authorList>
            <person name="Hara Y"/>
            <person name="Yamaguchi K"/>
            <person name="Onimaru K"/>
            <person name="Kadota M"/>
            <person name="Koyanagi M"/>
            <person name="Keeley SD"/>
            <person name="Tatsumi K"/>
            <person name="Tanaka K"/>
            <person name="Motone F"/>
            <person name="Kageyama Y"/>
            <person name="Nozu R"/>
            <person name="Adachi N"/>
            <person name="Nishimura O"/>
            <person name="Nakagawa R"/>
            <person name="Tanegashima C"/>
            <person name="Kiyatake I"/>
            <person name="Matsumoto R"/>
            <person name="Murakumo K"/>
            <person name="Nishida K"/>
            <person name="Terakita A"/>
            <person name="Kuratani S"/>
            <person name="Sato K"/>
            <person name="Hyodo S Kuraku.S."/>
        </authorList>
    </citation>
    <scope>NUCLEOTIDE SEQUENCE [LARGE SCALE GENOMIC DNA]</scope>
</reference>
<keyword evidence="9 13" id="KW-0472">Membrane</keyword>
<dbReference type="InterPro" id="IPR015919">
    <property type="entry name" value="Cadherin-like_sf"/>
</dbReference>
<keyword evidence="6 11" id="KW-0106">Calcium</keyword>
<evidence type="ECO:0000256" key="14">
    <source>
        <dbReference type="SAM" id="SignalP"/>
    </source>
</evidence>
<keyword evidence="3 13" id="KW-0812">Transmembrane</keyword>
<keyword evidence="4 14" id="KW-0732">Signal</keyword>
<dbReference type="AlphaFoldDB" id="A0A401SHJ6"/>
<dbReference type="InterPro" id="IPR050174">
    <property type="entry name" value="Protocadherin/Cadherin-CA"/>
</dbReference>
<evidence type="ECO:0000256" key="8">
    <source>
        <dbReference type="ARBA" id="ARBA00022989"/>
    </source>
</evidence>
<evidence type="ECO:0000256" key="7">
    <source>
        <dbReference type="ARBA" id="ARBA00022889"/>
    </source>
</evidence>
<evidence type="ECO:0000256" key="12">
    <source>
        <dbReference type="SAM" id="MobiDB-lite"/>
    </source>
</evidence>
<feature type="domain" description="Cadherin" evidence="15">
    <location>
        <begin position="588"/>
        <end position="690"/>
    </location>
</feature>
<dbReference type="InterPro" id="IPR002126">
    <property type="entry name" value="Cadherin-like_dom"/>
</dbReference>
<dbReference type="PRINTS" id="PR00205">
    <property type="entry name" value="CADHERIN"/>
</dbReference>
<dbReference type="SMART" id="SM00112">
    <property type="entry name" value="CA"/>
    <property type="match status" value="7"/>
</dbReference>
<comment type="subcellular location">
    <subcellularLocation>
        <location evidence="1">Cell membrane</location>
        <topology evidence="1">Single-pass type I membrane protein</topology>
    </subcellularLocation>
</comment>
<keyword evidence="7" id="KW-0130">Cell adhesion</keyword>
<organism evidence="16 17">
    <name type="scientific">Chiloscyllium punctatum</name>
    <name type="common">Brownbanded bambooshark</name>
    <name type="synonym">Hemiscyllium punctatum</name>
    <dbReference type="NCBI Taxonomy" id="137246"/>
    <lineage>
        <taxon>Eukaryota</taxon>
        <taxon>Metazoa</taxon>
        <taxon>Chordata</taxon>
        <taxon>Craniata</taxon>
        <taxon>Vertebrata</taxon>
        <taxon>Chondrichthyes</taxon>
        <taxon>Elasmobranchii</taxon>
        <taxon>Galeomorphii</taxon>
        <taxon>Galeoidea</taxon>
        <taxon>Orectolobiformes</taxon>
        <taxon>Hemiscylliidae</taxon>
        <taxon>Chiloscyllium</taxon>
    </lineage>
</organism>
<dbReference type="Gene3D" id="2.60.40.60">
    <property type="entry name" value="Cadherins"/>
    <property type="match status" value="7"/>
</dbReference>
<feature type="transmembrane region" description="Helical" evidence="13">
    <location>
        <begin position="837"/>
        <end position="861"/>
    </location>
</feature>
<feature type="domain" description="Cadherin" evidence="15">
    <location>
        <begin position="484"/>
        <end position="587"/>
    </location>
</feature>
<dbReference type="Pfam" id="PF08266">
    <property type="entry name" value="Cadherin_2"/>
    <property type="match status" value="1"/>
</dbReference>
<comment type="caution">
    <text evidence="16">The sequence shown here is derived from an EMBL/GenBank/DDBJ whole genome shotgun (WGS) entry which is preliminary data.</text>
</comment>
<sequence>MKLSSRRTGTGCFLHIQEPLLLLWLLLVLPGTGRATELLYRVREESPAGTYIGNLATDLRLNRSEPGVTYNLASAAGSGRFVDLNRETGELRTSAAVLDREELCPDPGTGSLAEPCWLLLDVLLLPPRLFRLLKLRLRVEDVNDQAPRFPASSLGLSVPENAEPGSRYPLEPAAEDPEPGLNGMLRYRLQGTGPAAYSGAFSLVQEDGAVPGKPAPFLVLETPLDRESRDRYVMELVAEDRGSPSLSGTATVTVSVSDVNDHCPEFPQSELRLSVFSNISVGSTVTRLQAQDPDLGYNARVVYSYGERVPGSSSRLFRLDPVSGTIRLAAPIQEDSAHFHRLTVLATGTGCAPVALTVSLNIIPVGVTGPPVLSPRYIALQADGVLYLKESEPPRTPLAFFTVTGDREPVRCYLHGGEAAAAFRLSRYQDLPSEYLLETGQPLDYELQQRYQVTVVAENADGLASRVLLQIQLIDENDNAPVFTSPSVQLLVEENNLPNCHLARLKATDADSGEMGNITYILSPGVPPVFSVDPLSGTLSVSTSLDREEHNRYRLTIRAIDGGTPSLESTATVIITVLDVNDNSPRFINKDFNFFVPEDYPSFSEIGVIGVMDPDAGTNGWVALSILNGSEHFVIDTGKGNLMASVPLDREQQSSYILWIQATDGGEPALSAVAKVTVLLIDVNDNPPLVLFPQSNLSFLLVLPSTVPGSSITEVYAVDKDTGMNAVIAYSIIGHRGPRPETFVIDAGTGNITLHEALVKNDYGLYRLLVKVSDHGYPEPLHSTVIVNLFVNETLSNESYIESLLRKDPGIRIEESLPETRTDPFQTKLDVFPCETVLIALSALCFGLFALAFVLVCYISFRRKKHRRKAYGVAEVEIPLKKTFSPMKMKPKSLNDLDL</sequence>
<dbReference type="InterPro" id="IPR013164">
    <property type="entry name" value="Cadherin_N"/>
</dbReference>
<evidence type="ECO:0000313" key="16">
    <source>
        <dbReference type="EMBL" id="GCC29868.1"/>
    </source>
</evidence>
<feature type="chain" id="PRO_5019469052" description="Cadherin domain-containing protein" evidence="14">
    <location>
        <begin position="36"/>
        <end position="899"/>
    </location>
</feature>
<feature type="signal peptide" evidence="14">
    <location>
        <begin position="1"/>
        <end position="35"/>
    </location>
</feature>
<evidence type="ECO:0000256" key="4">
    <source>
        <dbReference type="ARBA" id="ARBA00022729"/>
    </source>
</evidence>
<evidence type="ECO:0000256" key="5">
    <source>
        <dbReference type="ARBA" id="ARBA00022737"/>
    </source>
</evidence>
<dbReference type="STRING" id="137246.A0A401SHJ6"/>
<evidence type="ECO:0000256" key="2">
    <source>
        <dbReference type="ARBA" id="ARBA00022475"/>
    </source>
</evidence>
<keyword evidence="5" id="KW-0677">Repeat</keyword>
<evidence type="ECO:0000313" key="17">
    <source>
        <dbReference type="Proteomes" id="UP000287033"/>
    </source>
</evidence>
<dbReference type="PROSITE" id="PS00232">
    <property type="entry name" value="CADHERIN_1"/>
    <property type="match status" value="3"/>
</dbReference>
<dbReference type="FunFam" id="2.60.40.60:FF:000020">
    <property type="entry name" value="Dachsous cadherin-related 1b"/>
    <property type="match status" value="1"/>
</dbReference>